<gene>
    <name evidence="12" type="ORF">ACFPCV_14605</name>
</gene>
<keyword evidence="4" id="KW-0808">Transferase</keyword>
<evidence type="ECO:0000256" key="5">
    <source>
        <dbReference type="ARBA" id="ARBA00022741"/>
    </source>
</evidence>
<feature type="transmembrane region" description="Helical" evidence="9">
    <location>
        <begin position="85"/>
        <end position="107"/>
    </location>
</feature>
<feature type="transmembrane region" description="Helical" evidence="9">
    <location>
        <begin position="35"/>
        <end position="53"/>
    </location>
</feature>
<dbReference type="GO" id="GO:0016301">
    <property type="term" value="F:kinase activity"/>
    <property type="evidence" value="ECO:0007669"/>
    <property type="project" value="UniProtKB-KW"/>
</dbReference>
<evidence type="ECO:0000256" key="2">
    <source>
        <dbReference type="ARBA" id="ARBA00012438"/>
    </source>
</evidence>
<comment type="catalytic activity">
    <reaction evidence="1">
        <text>ATP + protein L-histidine = ADP + protein N-phospho-L-histidine.</text>
        <dbReference type="EC" id="2.7.13.3"/>
    </reaction>
</comment>
<dbReference type="RefSeq" id="WP_378056664.1">
    <property type="nucleotide sequence ID" value="NZ_JBHSIS010000006.1"/>
</dbReference>
<evidence type="ECO:0000313" key="12">
    <source>
        <dbReference type="EMBL" id="MFC4854736.1"/>
    </source>
</evidence>
<dbReference type="EMBL" id="JBHSIS010000006">
    <property type="protein sequence ID" value="MFC4854736.1"/>
    <property type="molecule type" value="Genomic_DNA"/>
</dbReference>
<feature type="transmembrane region" description="Helical" evidence="9">
    <location>
        <begin position="321"/>
        <end position="340"/>
    </location>
</feature>
<dbReference type="InterPro" id="IPR050482">
    <property type="entry name" value="Sensor_HK_TwoCompSys"/>
</dbReference>
<dbReference type="Gene3D" id="1.20.5.1930">
    <property type="match status" value="1"/>
</dbReference>
<dbReference type="PANTHER" id="PTHR24421">
    <property type="entry name" value="NITRATE/NITRITE SENSOR PROTEIN NARX-RELATED"/>
    <property type="match status" value="1"/>
</dbReference>
<keyword evidence="3" id="KW-0597">Phosphoprotein</keyword>
<evidence type="ECO:0000259" key="11">
    <source>
        <dbReference type="Pfam" id="PF07730"/>
    </source>
</evidence>
<dbReference type="InterPro" id="IPR036890">
    <property type="entry name" value="HATPase_C_sf"/>
</dbReference>
<feature type="domain" description="Histidine kinase/HSP90-like ATPase" evidence="10">
    <location>
        <begin position="477"/>
        <end position="567"/>
    </location>
</feature>
<evidence type="ECO:0000256" key="1">
    <source>
        <dbReference type="ARBA" id="ARBA00000085"/>
    </source>
</evidence>
<keyword evidence="9" id="KW-0472">Membrane</keyword>
<keyword evidence="9" id="KW-1133">Transmembrane helix</keyword>
<feature type="transmembrane region" description="Helical" evidence="9">
    <location>
        <begin position="218"/>
        <end position="236"/>
    </location>
</feature>
<evidence type="ECO:0000256" key="9">
    <source>
        <dbReference type="SAM" id="Phobius"/>
    </source>
</evidence>
<keyword evidence="13" id="KW-1185">Reference proteome</keyword>
<evidence type="ECO:0000256" key="4">
    <source>
        <dbReference type="ARBA" id="ARBA00022679"/>
    </source>
</evidence>
<evidence type="ECO:0000313" key="13">
    <source>
        <dbReference type="Proteomes" id="UP001595859"/>
    </source>
</evidence>
<protein>
    <recommendedName>
        <fullName evidence="2">histidine kinase</fullName>
        <ecNumber evidence="2">2.7.13.3</ecNumber>
    </recommendedName>
</protein>
<keyword evidence="7" id="KW-0067">ATP-binding</keyword>
<feature type="domain" description="Signal transduction histidine kinase subgroup 3 dimerisation and phosphoacceptor" evidence="11">
    <location>
        <begin position="360"/>
        <end position="425"/>
    </location>
</feature>
<evidence type="ECO:0000256" key="6">
    <source>
        <dbReference type="ARBA" id="ARBA00022777"/>
    </source>
</evidence>
<evidence type="ECO:0000259" key="10">
    <source>
        <dbReference type="Pfam" id="PF02518"/>
    </source>
</evidence>
<comment type="caution">
    <text evidence="12">The sequence shown here is derived from an EMBL/GenBank/DDBJ whole genome shotgun (WGS) entry which is preliminary data.</text>
</comment>
<dbReference type="Gene3D" id="3.30.565.10">
    <property type="entry name" value="Histidine kinase-like ATPase, C-terminal domain"/>
    <property type="match status" value="1"/>
</dbReference>
<dbReference type="SUPFAM" id="SSF55874">
    <property type="entry name" value="ATPase domain of HSP90 chaperone/DNA topoisomerase II/histidine kinase"/>
    <property type="match status" value="1"/>
</dbReference>
<dbReference type="Proteomes" id="UP001595859">
    <property type="component" value="Unassembled WGS sequence"/>
</dbReference>
<keyword evidence="6 12" id="KW-0418">Kinase</keyword>
<keyword evidence="5" id="KW-0547">Nucleotide-binding</keyword>
<feature type="transmembrane region" description="Helical" evidence="9">
    <location>
        <begin position="268"/>
        <end position="285"/>
    </location>
</feature>
<proteinExistence type="predicted"/>
<feature type="transmembrane region" description="Helical" evidence="9">
    <location>
        <begin position="6"/>
        <end position="28"/>
    </location>
</feature>
<keyword evidence="8" id="KW-0902">Two-component regulatory system</keyword>
<dbReference type="InterPro" id="IPR003594">
    <property type="entry name" value="HATPase_dom"/>
</dbReference>
<feature type="transmembrane region" description="Helical" evidence="9">
    <location>
        <begin position="113"/>
        <end position="131"/>
    </location>
</feature>
<keyword evidence="9" id="KW-0812">Transmembrane</keyword>
<name>A0ABV9S2B8_9PSEU</name>
<feature type="transmembrane region" description="Helical" evidence="9">
    <location>
        <begin position="157"/>
        <end position="178"/>
    </location>
</feature>
<dbReference type="CDD" id="cd16917">
    <property type="entry name" value="HATPase_UhpB-NarQ-NarX-like"/>
    <property type="match status" value="1"/>
</dbReference>
<evidence type="ECO:0000256" key="7">
    <source>
        <dbReference type="ARBA" id="ARBA00022840"/>
    </source>
</evidence>
<dbReference type="PANTHER" id="PTHR24421:SF10">
    <property type="entry name" value="NITRATE_NITRITE SENSOR PROTEIN NARQ"/>
    <property type="match status" value="1"/>
</dbReference>
<dbReference type="InterPro" id="IPR011712">
    <property type="entry name" value="Sig_transdc_His_kin_sub3_dim/P"/>
</dbReference>
<dbReference type="Pfam" id="PF07730">
    <property type="entry name" value="HisKA_3"/>
    <property type="match status" value="1"/>
</dbReference>
<dbReference type="Pfam" id="PF02518">
    <property type="entry name" value="HATPase_c"/>
    <property type="match status" value="1"/>
</dbReference>
<organism evidence="12 13">
    <name type="scientific">Actinophytocola glycyrrhizae</name>
    <dbReference type="NCBI Taxonomy" id="2044873"/>
    <lineage>
        <taxon>Bacteria</taxon>
        <taxon>Bacillati</taxon>
        <taxon>Actinomycetota</taxon>
        <taxon>Actinomycetes</taxon>
        <taxon>Pseudonocardiales</taxon>
        <taxon>Pseudonocardiaceae</taxon>
    </lineage>
</organism>
<accession>A0ABV9S2B8</accession>
<reference evidence="13" key="1">
    <citation type="journal article" date="2019" name="Int. J. Syst. Evol. Microbiol.">
        <title>The Global Catalogue of Microorganisms (GCM) 10K type strain sequencing project: providing services to taxonomists for standard genome sequencing and annotation.</title>
        <authorList>
            <consortium name="The Broad Institute Genomics Platform"/>
            <consortium name="The Broad Institute Genome Sequencing Center for Infectious Disease"/>
            <person name="Wu L."/>
            <person name="Ma J."/>
        </authorList>
    </citation>
    <scope>NUCLEOTIDE SEQUENCE [LARGE SCALE GENOMIC DNA]</scope>
    <source>
        <strain evidence="13">ZS-22-S1</strain>
    </source>
</reference>
<sequence length="572" mass="59994">MTPQSVPHRWLATLLGVALFLDFAMILFSGSARTANLLALPGVAVFAACAWLGVNRPAIASMIGALTLVASSALMRAARTDTPSIALSHIMLTELIAGTVLVVLVVWRTAPVVAVACTTALVAACLSAIVLRQPYCGYYYCDSYSNPFVRLISPSELFQSLLFGFALLVAAVGTGLYLRRTANQRVETEMGALIRKQWPLGAALGVLALLELAETDRYGVVALAGSAAAGVCAFFGPKYPLRNTWLAAGALFFGGLLAAMYGSTGLPVSFTGIAASMALVSYVVRYADPKQAAGATAGLTVANALAMGARDSSTITDSSFSLILLFLLLVSIAAGVYFRARDRERNQTVKAAVTSAQQGERMALARELHDVVAHHVTGIVVQAQAALMVAENNPGVAVPALEKIERSGTEALKAMRTLVGSLRDGTAAWTAGNTEMADQATTNLAGDLTGLAENFAGPPVELELNLPDELPHEVGRSVLRLVQESLTNVGKHAPDATSVRVLVATTPSDTLHIRVTDDGSRRPANPAGGSGGYGLVGMRERVELLGGRFDAGPSGYVGWSVEAWLPLWKEGT</sequence>
<evidence type="ECO:0000256" key="8">
    <source>
        <dbReference type="ARBA" id="ARBA00023012"/>
    </source>
</evidence>
<evidence type="ECO:0000256" key="3">
    <source>
        <dbReference type="ARBA" id="ARBA00022553"/>
    </source>
</evidence>
<feature type="transmembrane region" description="Helical" evidence="9">
    <location>
        <begin position="292"/>
        <end position="309"/>
    </location>
</feature>
<dbReference type="EC" id="2.7.13.3" evidence="2"/>